<accession>A0A110A7F7</accession>
<reference evidence="3" key="3">
    <citation type="submission" date="2016-11" db="EMBL/GenBank/DDBJ databases">
        <authorList>
            <person name="Varghese N."/>
            <person name="Submissions S."/>
        </authorList>
    </citation>
    <scope>NUCLEOTIDE SEQUENCE</scope>
    <source>
        <strain evidence="3">DSM 1682</strain>
    </source>
</reference>
<dbReference type="Pfam" id="PF09346">
    <property type="entry name" value="SMI1_KNR4"/>
    <property type="match status" value="1"/>
</dbReference>
<dbReference type="EMBL" id="FQUA01000011">
    <property type="protein sequence ID" value="SHE93968.1"/>
    <property type="molecule type" value="Genomic_DNA"/>
</dbReference>
<dbReference type="RefSeq" id="WP_066052028.1">
    <property type="nucleotide sequence ID" value="NZ_CP014223.1"/>
</dbReference>
<evidence type="ECO:0000313" key="4">
    <source>
        <dbReference type="Proteomes" id="UP000068026"/>
    </source>
</evidence>
<proteinExistence type="predicted"/>
<reference evidence="5" key="4">
    <citation type="submission" date="2016-11" db="EMBL/GenBank/DDBJ databases">
        <authorList>
            <person name="Jaros S."/>
            <person name="Januszkiewicz K."/>
            <person name="Wedrychowicz H."/>
        </authorList>
    </citation>
    <scope>NUCLEOTIDE SEQUENCE [LARGE SCALE GENOMIC DNA]</scope>
    <source>
        <strain evidence="5">DSM 1682</strain>
    </source>
</reference>
<protein>
    <submittedName>
        <fullName evidence="3">SMI1 / KNR4 family (SUKH-1)</fullName>
    </submittedName>
    <submittedName>
        <fullName evidence="2">SMI1 / KNR4 family protein</fullName>
    </submittedName>
</protein>
<dbReference type="Proteomes" id="UP000184204">
    <property type="component" value="Unassembled WGS sequence"/>
</dbReference>
<dbReference type="EMBL" id="CP014223">
    <property type="protein sequence ID" value="AMJ41962.1"/>
    <property type="molecule type" value="Genomic_DNA"/>
</dbReference>
<dbReference type="InterPro" id="IPR018958">
    <property type="entry name" value="Knr4/Smi1-like_dom"/>
</dbReference>
<dbReference type="SUPFAM" id="SSF160631">
    <property type="entry name" value="SMI1/KNR4-like"/>
    <property type="match status" value="1"/>
</dbReference>
<organism evidence="3 5">
    <name type="scientific">Anaerotignum propionicum DSM 1682</name>
    <dbReference type="NCBI Taxonomy" id="991789"/>
    <lineage>
        <taxon>Bacteria</taxon>
        <taxon>Bacillati</taxon>
        <taxon>Bacillota</taxon>
        <taxon>Clostridia</taxon>
        <taxon>Lachnospirales</taxon>
        <taxon>Anaerotignaceae</taxon>
        <taxon>Anaerotignum</taxon>
    </lineage>
</organism>
<dbReference type="AlphaFoldDB" id="A0A110A7F7"/>
<evidence type="ECO:0000313" key="5">
    <source>
        <dbReference type="Proteomes" id="UP000184204"/>
    </source>
</evidence>
<dbReference type="Gene3D" id="3.40.1580.10">
    <property type="entry name" value="SMI1/KNR4-like"/>
    <property type="match status" value="1"/>
</dbReference>
<gene>
    <name evidence="2" type="ORF">CPRO_23960</name>
    <name evidence="3" type="ORF">SAMN02745151_02261</name>
</gene>
<dbReference type="OrthoDB" id="2875031at2"/>
<reference evidence="2 4" key="1">
    <citation type="journal article" date="2016" name="Genome Announc.">
        <title>Complete Genome Sequence of the Amino Acid-Fermenting Clostridium propionicum X2 (DSM 1682).</title>
        <authorList>
            <person name="Poehlein A."/>
            <person name="Schlien K."/>
            <person name="Chowdhury N.P."/>
            <person name="Gottschalk G."/>
            <person name="Buckel W."/>
            <person name="Daniel R."/>
        </authorList>
    </citation>
    <scope>NUCLEOTIDE SEQUENCE [LARGE SCALE GENOMIC DNA]</scope>
    <source>
        <strain evidence="2 4">X2</strain>
    </source>
</reference>
<evidence type="ECO:0000313" key="3">
    <source>
        <dbReference type="EMBL" id="SHE93968.1"/>
    </source>
</evidence>
<sequence>MDYQWIECQLNKLVDVYRELYDKVELEIGEPATKDEILRLENEIGMELPMQLKNFFLNFSGYCDFCVFLSKQKDSQGEDEFPYMSFTISTDGVIHAENNRKDWQEECFPDNNNSYDKVWHNKLGIIYNEGDVIALDIGIDKINPPVVYLSHDGCKGHGYILGKDFNTFFEAFLKIGACGSDDCLMIPYCDNRYSGINPNCRNAIEYRKRIGLTI</sequence>
<evidence type="ECO:0000259" key="1">
    <source>
        <dbReference type="SMART" id="SM00860"/>
    </source>
</evidence>
<dbReference type="SMART" id="SM00860">
    <property type="entry name" value="SMI1_KNR4"/>
    <property type="match status" value="1"/>
</dbReference>
<dbReference type="Proteomes" id="UP000068026">
    <property type="component" value="Chromosome"/>
</dbReference>
<dbReference type="KEGG" id="cpro:CPRO_23960"/>
<name>A0A110A7F7_ANAPI</name>
<evidence type="ECO:0000313" key="2">
    <source>
        <dbReference type="EMBL" id="AMJ41962.1"/>
    </source>
</evidence>
<feature type="domain" description="Knr4/Smi1-like" evidence="1">
    <location>
        <begin position="31"/>
        <end position="175"/>
    </location>
</feature>
<reference evidence="4" key="2">
    <citation type="submission" date="2016-01" db="EMBL/GenBank/DDBJ databases">
        <authorList>
            <person name="Poehlein A."/>
            <person name="Schlien K."/>
            <person name="Gottschalk G."/>
            <person name="Buckel W."/>
            <person name="Daniel R."/>
        </authorList>
    </citation>
    <scope>NUCLEOTIDE SEQUENCE [LARGE SCALE GENOMIC DNA]</scope>
    <source>
        <strain evidence="4">X2</strain>
    </source>
</reference>
<dbReference type="InterPro" id="IPR037883">
    <property type="entry name" value="Knr4/Smi1-like_sf"/>
</dbReference>
<keyword evidence="4" id="KW-1185">Reference proteome</keyword>